<dbReference type="AlphaFoldDB" id="A0A7H8XD48"/>
<name>A0A7H8XD48_9ACTN</name>
<dbReference type="EMBL" id="CP058322">
    <property type="protein sequence ID" value="QLD22825.1"/>
    <property type="molecule type" value="Genomic_DNA"/>
</dbReference>
<proteinExistence type="predicted"/>
<evidence type="ECO:0000313" key="1">
    <source>
        <dbReference type="EMBL" id="QLD22825.1"/>
    </source>
</evidence>
<gene>
    <name evidence="1" type="ORF">HXZ27_30545</name>
</gene>
<protein>
    <submittedName>
        <fullName evidence="1">Uncharacterized protein</fullName>
    </submittedName>
</protein>
<organism evidence="1 2">
    <name type="scientific">Micromonospora carbonacea</name>
    <dbReference type="NCBI Taxonomy" id="47853"/>
    <lineage>
        <taxon>Bacteria</taxon>
        <taxon>Bacillati</taxon>
        <taxon>Actinomycetota</taxon>
        <taxon>Actinomycetes</taxon>
        <taxon>Micromonosporales</taxon>
        <taxon>Micromonosporaceae</taxon>
        <taxon>Micromonospora</taxon>
    </lineage>
</organism>
<dbReference type="Proteomes" id="UP000509335">
    <property type="component" value="Chromosome"/>
</dbReference>
<accession>A0A7H8XD48</accession>
<sequence>MALTAHGGRVRESTVRRAQRAEVALGALLGIMLIGLAALIGRLPSLRLLSELIAFQASTIDRRSQIIDLVLVLPVNHIYMSAVFTLPGGRRHRPVVESIRLQPARAP</sequence>
<evidence type="ECO:0000313" key="2">
    <source>
        <dbReference type="Proteomes" id="UP000509335"/>
    </source>
</evidence>
<reference evidence="1 2" key="1">
    <citation type="submission" date="2020-07" db="EMBL/GenBank/DDBJ databases">
        <title>A bifunctional nitrone conjugated secondary metabolite targeting the ribosome.</title>
        <authorList>
            <person name="Limbrick E.M."/>
            <person name="Graf M."/>
            <person name="Derewacz D.K."/>
            <person name="Nguyen F."/>
            <person name="Spraggins J.M."/>
            <person name="Wieland M."/>
            <person name="Ynigez-Gutierrez A.E."/>
            <person name="Reisman B.J."/>
            <person name="Zinshteyn B."/>
            <person name="McCulloch K."/>
            <person name="Iverson T.M."/>
            <person name="Green R."/>
            <person name="Wilson D.N."/>
            <person name="Bachmann B.O."/>
        </authorList>
    </citation>
    <scope>NUCLEOTIDE SEQUENCE [LARGE SCALE GENOMIC DNA]</scope>
    <source>
        <strain evidence="2">aurantiaca</strain>
    </source>
</reference>
<dbReference type="KEGG" id="mcab:HXZ27_30545"/>